<accession>W1P281</accession>
<dbReference type="EMBL" id="KI394313">
    <property type="protein sequence ID" value="ERN03962.1"/>
    <property type="molecule type" value="Genomic_DNA"/>
</dbReference>
<proteinExistence type="predicted"/>
<protein>
    <submittedName>
        <fullName evidence="1">Uncharacterized protein</fullName>
    </submittedName>
</protein>
<dbReference type="HOGENOM" id="CLU_095468_0_0_1"/>
<dbReference type="AlphaFoldDB" id="W1P281"/>
<evidence type="ECO:0000313" key="1">
    <source>
        <dbReference type="EMBL" id="ERN03962.1"/>
    </source>
</evidence>
<keyword evidence="2" id="KW-1185">Reference proteome</keyword>
<dbReference type="Gramene" id="ERN03962">
    <property type="protein sequence ID" value="ERN03962"/>
    <property type="gene ID" value="AMTR_s00079p00088710"/>
</dbReference>
<reference evidence="2" key="1">
    <citation type="journal article" date="2013" name="Science">
        <title>The Amborella genome and the evolution of flowering plants.</title>
        <authorList>
            <consortium name="Amborella Genome Project"/>
        </authorList>
    </citation>
    <scope>NUCLEOTIDE SEQUENCE [LARGE SCALE GENOMIC DNA]</scope>
</reference>
<dbReference type="STRING" id="13333.W1P281"/>
<organism evidence="1 2">
    <name type="scientific">Amborella trichopoda</name>
    <dbReference type="NCBI Taxonomy" id="13333"/>
    <lineage>
        <taxon>Eukaryota</taxon>
        <taxon>Viridiplantae</taxon>
        <taxon>Streptophyta</taxon>
        <taxon>Embryophyta</taxon>
        <taxon>Tracheophyta</taxon>
        <taxon>Spermatophyta</taxon>
        <taxon>Magnoliopsida</taxon>
        <taxon>Amborellales</taxon>
        <taxon>Amborellaceae</taxon>
        <taxon>Amborella</taxon>
    </lineage>
</organism>
<gene>
    <name evidence="1" type="ORF">AMTR_s00079p00088710</name>
</gene>
<name>W1P281_AMBTC</name>
<evidence type="ECO:0000313" key="2">
    <source>
        <dbReference type="Proteomes" id="UP000017836"/>
    </source>
</evidence>
<dbReference type="Proteomes" id="UP000017836">
    <property type="component" value="Unassembled WGS sequence"/>
</dbReference>
<sequence>MRDIGREFTIVFLTIQSRLDNKVGFRSMICSNKWQTDRAVRVNMEGRLKSSLSIGGSIARCNYVVSITEPLVLVLKLVDSDDKPTMGFLFDAMRCARETIFHNNIWIDEILESVDHRWRDQLHQDIHTTNDANIMEGVKNCIYKLEPKLETHMKCMQQRDLTDEWVSQKTPLLDHDFFSAAVVDMDDNTDVAAPNEGDIAVYMHTDYDDYTHDEDDVQDDEETDGTMENAWRGGPVSRNVKGYNIMWCPIIMKIQ</sequence>